<feature type="region of interest" description="Disordered" evidence="1">
    <location>
        <begin position="114"/>
        <end position="202"/>
    </location>
</feature>
<dbReference type="InterPro" id="IPR011723">
    <property type="entry name" value="Znf/thioredoxin_put"/>
</dbReference>
<reference evidence="3 4" key="1">
    <citation type="submission" date="2014-02" db="EMBL/GenBank/DDBJ databases">
        <title>The small core and large imbalanced accessory genome model reveals a collaborative survival strategy of Sorangium cellulosum strains in nature.</title>
        <authorList>
            <person name="Han K."/>
            <person name="Peng R."/>
            <person name="Blom J."/>
            <person name="Li Y.-Z."/>
        </authorList>
    </citation>
    <scope>NUCLEOTIDE SEQUENCE [LARGE SCALE GENOMIC DNA]</scope>
    <source>
        <strain evidence="3 4">So0157-25</strain>
    </source>
</reference>
<name>A0A150PFN6_SORCE</name>
<evidence type="ECO:0000259" key="2">
    <source>
        <dbReference type="Pfam" id="PF13717"/>
    </source>
</evidence>
<dbReference type="NCBIfam" id="TIGR02098">
    <property type="entry name" value="MJ0042_CXXC"/>
    <property type="match status" value="1"/>
</dbReference>
<comment type="caution">
    <text evidence="3">The sequence shown here is derived from an EMBL/GenBank/DDBJ whole genome shotgun (WGS) entry which is preliminary data.</text>
</comment>
<sequence length="202" mass="21525">MDVTCERCSTEYEFDDALVSERGTSVKCTNCGYQFKVRRADGTLPEKWLVRTLGGREFEFKMLRELQAAISQGQVTRDDVISRGNARPRRLGSIAELEPFFKGPGSMVMAGTALGIGGPSPLPGRARSLTPQGLGGPAPSQTDGSVTGAVADRRLRRDPAPAGGGRPRVHPRRRDDRAGGAGDPVGQGAAVAAPRDAARRLR</sequence>
<accession>A0A150PFN6</accession>
<organism evidence="3 4">
    <name type="scientific">Sorangium cellulosum</name>
    <name type="common">Polyangium cellulosum</name>
    <dbReference type="NCBI Taxonomy" id="56"/>
    <lineage>
        <taxon>Bacteria</taxon>
        <taxon>Pseudomonadati</taxon>
        <taxon>Myxococcota</taxon>
        <taxon>Polyangia</taxon>
        <taxon>Polyangiales</taxon>
        <taxon>Polyangiaceae</taxon>
        <taxon>Sorangium</taxon>
    </lineage>
</organism>
<dbReference type="Pfam" id="PF13717">
    <property type="entry name" value="Zn_ribbon_4"/>
    <property type="match status" value="1"/>
</dbReference>
<dbReference type="Proteomes" id="UP000075420">
    <property type="component" value="Unassembled WGS sequence"/>
</dbReference>
<proteinExistence type="predicted"/>
<evidence type="ECO:0000313" key="3">
    <source>
        <dbReference type="EMBL" id="KYF54487.1"/>
    </source>
</evidence>
<dbReference type="AlphaFoldDB" id="A0A150PFN6"/>
<evidence type="ECO:0000256" key="1">
    <source>
        <dbReference type="SAM" id="MobiDB-lite"/>
    </source>
</evidence>
<protein>
    <recommendedName>
        <fullName evidence="2">Zinc finger/thioredoxin putative domain-containing protein</fullName>
    </recommendedName>
</protein>
<evidence type="ECO:0000313" key="4">
    <source>
        <dbReference type="Proteomes" id="UP000075420"/>
    </source>
</evidence>
<feature type="domain" description="Zinc finger/thioredoxin putative" evidence="2">
    <location>
        <begin position="1"/>
        <end position="36"/>
    </location>
</feature>
<gene>
    <name evidence="3" type="ORF">BE08_19290</name>
</gene>
<dbReference type="EMBL" id="JELY01001820">
    <property type="protein sequence ID" value="KYF54487.1"/>
    <property type="molecule type" value="Genomic_DNA"/>
</dbReference>